<accession>A0A7W6HEJ9</accession>
<feature type="compositionally biased region" description="Basic residues" evidence="1">
    <location>
        <begin position="351"/>
        <end position="365"/>
    </location>
</feature>
<dbReference type="Proteomes" id="UP000588647">
    <property type="component" value="Unassembled WGS sequence"/>
</dbReference>
<sequence length="365" mass="35896">MLADDPETLADGVAEAPSLEDPAEEMDAAAVEGLEAAAPAGLALSAPAPDADVAAGLAPPVPEEADAPLDVGRLADLAPLVPASETAALAGLAPLVPDPAEAAGPLALEPAEAAAWPGVRPATAGAPAGVAGCFGADDPAAGVALAAVPPMLGATPRTLAGTELEAPTVVAGLASSPSAGFLSASSPAGVLSVSADLGGCGASGARPSSAANSASVSLPLLSLAFVDVYFTPDDEELLLLAELDPAAAEVAAGFVPDDAEGDGAASGLPWPAGTPRSAALLASPGRAVAPSALFLSPSVTGSAFRSIVWPRVLLGFERRGRLVIDLAPFSPDGRLRGSEPPQRAAPSLVLHSHRSRKQRSLRVRN</sequence>
<comment type="caution">
    <text evidence="2">The sequence shown here is derived from an EMBL/GenBank/DDBJ whole genome shotgun (WGS) entry which is preliminary data.</text>
</comment>
<organism evidence="2 3">
    <name type="scientific">Aurantimonas endophytica</name>
    <dbReference type="NCBI Taxonomy" id="1522175"/>
    <lineage>
        <taxon>Bacteria</taxon>
        <taxon>Pseudomonadati</taxon>
        <taxon>Pseudomonadota</taxon>
        <taxon>Alphaproteobacteria</taxon>
        <taxon>Hyphomicrobiales</taxon>
        <taxon>Aurantimonadaceae</taxon>
        <taxon>Aurantimonas</taxon>
    </lineage>
</organism>
<proteinExistence type="predicted"/>
<evidence type="ECO:0000256" key="1">
    <source>
        <dbReference type="SAM" id="MobiDB-lite"/>
    </source>
</evidence>
<feature type="region of interest" description="Disordered" evidence="1">
    <location>
        <begin position="333"/>
        <end position="365"/>
    </location>
</feature>
<dbReference type="EMBL" id="JACIEM010000003">
    <property type="protein sequence ID" value="MBB4003786.1"/>
    <property type="molecule type" value="Genomic_DNA"/>
</dbReference>
<gene>
    <name evidence="2" type="ORF">GGR03_002867</name>
</gene>
<dbReference type="RefSeq" id="WP_183209052.1">
    <property type="nucleotide sequence ID" value="NZ_JAAAMM010000003.1"/>
</dbReference>
<feature type="region of interest" description="Disordered" evidence="1">
    <location>
        <begin position="1"/>
        <end position="32"/>
    </location>
</feature>
<dbReference type="AlphaFoldDB" id="A0A7W6HEJ9"/>
<name>A0A7W6HEJ9_9HYPH</name>
<keyword evidence="3" id="KW-1185">Reference proteome</keyword>
<protein>
    <submittedName>
        <fullName evidence="2">Uncharacterized protein</fullName>
    </submittedName>
</protein>
<evidence type="ECO:0000313" key="2">
    <source>
        <dbReference type="EMBL" id="MBB4003786.1"/>
    </source>
</evidence>
<reference evidence="2 3" key="1">
    <citation type="submission" date="2020-08" db="EMBL/GenBank/DDBJ databases">
        <title>Genomic Encyclopedia of Type Strains, Phase IV (KMG-IV): sequencing the most valuable type-strain genomes for metagenomic binning, comparative biology and taxonomic classification.</title>
        <authorList>
            <person name="Goeker M."/>
        </authorList>
    </citation>
    <scope>NUCLEOTIDE SEQUENCE [LARGE SCALE GENOMIC DNA]</scope>
    <source>
        <strain evidence="2 3">DSM 103570</strain>
    </source>
</reference>
<evidence type="ECO:0000313" key="3">
    <source>
        <dbReference type="Proteomes" id="UP000588647"/>
    </source>
</evidence>